<protein>
    <submittedName>
        <fullName evidence="2">Uncharacterized protein</fullName>
    </submittedName>
</protein>
<dbReference type="EMBL" id="JALZ01000067">
    <property type="protein sequence ID" value="ETX11961.1"/>
    <property type="molecule type" value="Genomic_DNA"/>
</dbReference>
<keyword evidence="1" id="KW-0472">Membrane</keyword>
<reference evidence="2 3" key="1">
    <citation type="submission" date="2014-01" db="EMBL/GenBank/DDBJ databases">
        <title>Roseivivax halodurans JCM 10272 Genome Sequencing.</title>
        <authorList>
            <person name="Lai Q."/>
            <person name="Li G."/>
            <person name="Shao Z."/>
        </authorList>
    </citation>
    <scope>NUCLEOTIDE SEQUENCE [LARGE SCALE GENOMIC DNA]</scope>
    <source>
        <strain evidence="2 3">JCM 10272</strain>
    </source>
</reference>
<evidence type="ECO:0000313" key="3">
    <source>
        <dbReference type="Proteomes" id="UP000022447"/>
    </source>
</evidence>
<feature type="transmembrane region" description="Helical" evidence="1">
    <location>
        <begin position="74"/>
        <end position="91"/>
    </location>
</feature>
<gene>
    <name evidence="2" type="ORF">OCH239_18935</name>
</gene>
<dbReference type="Proteomes" id="UP000022447">
    <property type="component" value="Unassembled WGS sequence"/>
</dbReference>
<name>X7E9U9_9RHOB</name>
<dbReference type="AlphaFoldDB" id="X7E9U9"/>
<keyword evidence="1" id="KW-1133">Transmembrane helix</keyword>
<organism evidence="2 3">
    <name type="scientific">Roseivivax halodurans JCM 10272</name>
    <dbReference type="NCBI Taxonomy" id="1449350"/>
    <lineage>
        <taxon>Bacteria</taxon>
        <taxon>Pseudomonadati</taxon>
        <taxon>Pseudomonadota</taxon>
        <taxon>Alphaproteobacteria</taxon>
        <taxon>Rhodobacterales</taxon>
        <taxon>Roseobacteraceae</taxon>
        <taxon>Roseivivax</taxon>
    </lineage>
</organism>
<feature type="transmembrane region" description="Helical" evidence="1">
    <location>
        <begin position="36"/>
        <end position="54"/>
    </location>
</feature>
<feature type="transmembrane region" description="Helical" evidence="1">
    <location>
        <begin position="97"/>
        <end position="117"/>
    </location>
</feature>
<sequence length="127" mass="13439">MNEFQRARLRSAWILGPAFLLGLICTGAKVNQAGPGVLFAVSVVIIMALTVVGVRKNSYLYVADQDYALARTALPMLVLAFNLGSGILLAVDNGAKATLYLLAVAALLAGVHVLTVLTHRFTASQAR</sequence>
<evidence type="ECO:0000256" key="1">
    <source>
        <dbReference type="SAM" id="Phobius"/>
    </source>
</evidence>
<feature type="transmembrane region" description="Helical" evidence="1">
    <location>
        <begin position="12"/>
        <end position="30"/>
    </location>
</feature>
<comment type="caution">
    <text evidence="2">The sequence shown here is derived from an EMBL/GenBank/DDBJ whole genome shotgun (WGS) entry which is preliminary data.</text>
</comment>
<keyword evidence="3" id="KW-1185">Reference proteome</keyword>
<keyword evidence="1" id="KW-0812">Transmembrane</keyword>
<evidence type="ECO:0000313" key="2">
    <source>
        <dbReference type="EMBL" id="ETX11961.1"/>
    </source>
</evidence>
<proteinExistence type="predicted"/>
<accession>X7E9U9</accession>